<dbReference type="EMBL" id="QJNS01000398">
    <property type="protein sequence ID" value="RYO78220.1"/>
    <property type="molecule type" value="Genomic_DNA"/>
</dbReference>
<dbReference type="Proteomes" id="UP000294003">
    <property type="component" value="Unassembled WGS sequence"/>
</dbReference>
<keyword evidence="2 3" id="KW-0040">ANK repeat</keyword>
<sequence>MSSCCYSPLAEGSIRLLRLMPHRDEHSPIQCQLFDCPLLDSENAVCIDQGNPNEKGLQVQSMAKIYAKASRVIVWLGETAADSDQALEEIRIAAVEQSTKSLINRANPLHTPSGPGPYPGATFGEEPPQKAILTLLQRPWFQRIWVLQEAAAARHVLIKCGHTEIDGYAFCSGLSALKLSYETCPDLQVLIRSVIYLIKGAVFRPRRATSQPGRFSLNICPLSELVDMYHTRKATERRDKVYALLGMSSDPNVAGLSADYDISWRQLFQRLVNFLISEEVFVDTWDDKEMAIIKGKGCVLGEVSSVERDIAWEDRQNVDVTWNAPRYFGMREKQTSRWTFQASAKSIQVGDAVCLLQGASRPTIIRPYNSYWVVIMIAVPPTDDPQATGHGRWIQGDGGELEPMVDELIKDNGVWTPLRLAAANGHEAVVNLLLGAGEVDPNAEDKYGWTPVLLAAANGQEAVVKLLFDTGKVDLNARDKYGWTPMLWAAASGHKAVVKLLLDTGKVDPDAKDKSEITPLWWAARNGHEAVVKLLLDTGKVDPDARDKDNRTPLSLAAESGHGPVVKLLLGTGKANPNRKFWNEWPPLSWAAENGHEAFVMLLLVTGKVNPDSKDNNGWTPLRWAAKYGSEAVVKLLLGTGKVDVNVKDIYGQTPLWGAAENGHEAVVKLLLDTGKVDLNPKDIYRQTPLWYAARNGHEAVAKLLLDTGKVDLDTKNEYGWTPLGQAVMKKHEAVVKLLLGTGKVDLNVKDIYRQTPLWYAAGNGHEGIVKLLLDTGKVDPDVKDENRLTPLNWAAKKGHKAVVKMLLDTGKVGPDAKDKEG</sequence>
<feature type="repeat" description="ANK" evidence="3">
    <location>
        <begin position="515"/>
        <end position="539"/>
    </location>
</feature>
<evidence type="ECO:0000313" key="5">
    <source>
        <dbReference type="EMBL" id="RYO78220.1"/>
    </source>
</evidence>
<dbReference type="PANTHER" id="PTHR24198:SF165">
    <property type="entry name" value="ANKYRIN REPEAT-CONTAINING PROTEIN-RELATED"/>
    <property type="match status" value="1"/>
</dbReference>
<evidence type="ECO:0000256" key="2">
    <source>
        <dbReference type="ARBA" id="ARBA00023043"/>
    </source>
</evidence>
<evidence type="ECO:0000259" key="4">
    <source>
        <dbReference type="Pfam" id="PF06985"/>
    </source>
</evidence>
<dbReference type="Gene3D" id="1.25.40.20">
    <property type="entry name" value="Ankyrin repeat-containing domain"/>
    <property type="match status" value="3"/>
</dbReference>
<dbReference type="InterPro" id="IPR002110">
    <property type="entry name" value="Ankyrin_rpt"/>
</dbReference>
<proteinExistence type="predicted"/>
<dbReference type="InterPro" id="IPR010730">
    <property type="entry name" value="HET"/>
</dbReference>
<dbReference type="Pfam" id="PF06985">
    <property type="entry name" value="HET"/>
    <property type="match status" value="1"/>
</dbReference>
<dbReference type="SMART" id="SM00248">
    <property type="entry name" value="ANK"/>
    <property type="match status" value="12"/>
</dbReference>
<dbReference type="PROSITE" id="PS50088">
    <property type="entry name" value="ANK_REPEAT"/>
    <property type="match status" value="9"/>
</dbReference>
<dbReference type="Pfam" id="PF12796">
    <property type="entry name" value="Ank_2"/>
    <property type="match status" value="3"/>
</dbReference>
<keyword evidence="1" id="KW-0677">Repeat</keyword>
<protein>
    <recommendedName>
        <fullName evidence="4">Heterokaryon incompatibility domain-containing protein</fullName>
    </recommendedName>
</protein>
<evidence type="ECO:0000256" key="3">
    <source>
        <dbReference type="PROSITE-ProRule" id="PRU00023"/>
    </source>
</evidence>
<accession>A0ABY0GVF3</accession>
<dbReference type="SUPFAM" id="SSF48403">
    <property type="entry name" value="Ankyrin repeat"/>
    <property type="match status" value="1"/>
</dbReference>
<dbReference type="Pfam" id="PF13637">
    <property type="entry name" value="Ank_4"/>
    <property type="match status" value="1"/>
</dbReference>
<feature type="domain" description="Heterokaryon incompatibility" evidence="4">
    <location>
        <begin position="44"/>
        <end position="149"/>
    </location>
</feature>
<dbReference type="PROSITE" id="PS50297">
    <property type="entry name" value="ANK_REP_REGION"/>
    <property type="match status" value="9"/>
</dbReference>
<reference evidence="5 6" key="1">
    <citation type="submission" date="2018-06" db="EMBL/GenBank/DDBJ databases">
        <title>Complete Genomes of Monosporascus.</title>
        <authorList>
            <person name="Robinson A.J."/>
            <person name="Natvig D.O."/>
        </authorList>
    </citation>
    <scope>NUCLEOTIDE SEQUENCE [LARGE SCALE GENOMIC DNA]</scope>
    <source>
        <strain evidence="5 6">CBS 609.92</strain>
    </source>
</reference>
<dbReference type="InterPro" id="IPR036770">
    <property type="entry name" value="Ankyrin_rpt-contain_sf"/>
</dbReference>
<dbReference type="Pfam" id="PF00023">
    <property type="entry name" value="Ank"/>
    <property type="match status" value="1"/>
</dbReference>
<organism evidence="5 6">
    <name type="scientific">Monosporascus cannonballus</name>
    <dbReference type="NCBI Taxonomy" id="155416"/>
    <lineage>
        <taxon>Eukaryota</taxon>
        <taxon>Fungi</taxon>
        <taxon>Dikarya</taxon>
        <taxon>Ascomycota</taxon>
        <taxon>Pezizomycotina</taxon>
        <taxon>Sordariomycetes</taxon>
        <taxon>Xylariomycetidae</taxon>
        <taxon>Xylariales</taxon>
        <taxon>Xylariales incertae sedis</taxon>
        <taxon>Monosporascus</taxon>
    </lineage>
</organism>
<gene>
    <name evidence="5" type="ORF">DL762_008796</name>
</gene>
<feature type="repeat" description="ANK" evidence="3">
    <location>
        <begin position="787"/>
        <end position="811"/>
    </location>
</feature>
<name>A0ABY0GVF3_9PEZI</name>
<evidence type="ECO:0000256" key="1">
    <source>
        <dbReference type="ARBA" id="ARBA00022737"/>
    </source>
</evidence>
<dbReference type="PANTHER" id="PTHR24198">
    <property type="entry name" value="ANKYRIN REPEAT AND PROTEIN KINASE DOMAIN-CONTAINING PROTEIN"/>
    <property type="match status" value="1"/>
</dbReference>
<feature type="repeat" description="ANK" evidence="3">
    <location>
        <begin position="549"/>
        <end position="573"/>
    </location>
</feature>
<feature type="repeat" description="ANK" evidence="3">
    <location>
        <begin position="617"/>
        <end position="641"/>
    </location>
</feature>
<feature type="repeat" description="ANK" evidence="3">
    <location>
        <begin position="685"/>
        <end position="709"/>
    </location>
</feature>
<feature type="repeat" description="ANK" evidence="3">
    <location>
        <begin position="651"/>
        <end position="675"/>
    </location>
</feature>
<evidence type="ECO:0000313" key="6">
    <source>
        <dbReference type="Proteomes" id="UP000294003"/>
    </source>
</evidence>
<feature type="repeat" description="ANK" evidence="3">
    <location>
        <begin position="481"/>
        <end position="505"/>
    </location>
</feature>
<feature type="repeat" description="ANK" evidence="3">
    <location>
        <begin position="753"/>
        <end position="777"/>
    </location>
</feature>
<keyword evidence="6" id="KW-1185">Reference proteome</keyword>
<comment type="caution">
    <text evidence="5">The sequence shown here is derived from an EMBL/GenBank/DDBJ whole genome shotgun (WGS) entry which is preliminary data.</text>
</comment>
<feature type="repeat" description="ANK" evidence="3">
    <location>
        <begin position="447"/>
        <end position="471"/>
    </location>
</feature>